<feature type="domain" description="N-acetyltransferase" evidence="1">
    <location>
        <begin position="10"/>
        <end position="166"/>
    </location>
</feature>
<dbReference type="SUPFAM" id="SSF55729">
    <property type="entry name" value="Acyl-CoA N-acyltransferases (Nat)"/>
    <property type="match status" value="2"/>
</dbReference>
<organism evidence="2 3">
    <name type="scientific">Xanthomarina spongicola</name>
    <dbReference type="NCBI Taxonomy" id="570520"/>
    <lineage>
        <taxon>Bacteria</taxon>
        <taxon>Pseudomonadati</taxon>
        <taxon>Bacteroidota</taxon>
        <taxon>Flavobacteriia</taxon>
        <taxon>Flavobacteriales</taxon>
        <taxon>Flavobacteriaceae</taxon>
        <taxon>Xanthomarina</taxon>
    </lineage>
</organism>
<evidence type="ECO:0000259" key="1">
    <source>
        <dbReference type="PROSITE" id="PS51186"/>
    </source>
</evidence>
<dbReference type="PROSITE" id="PS51186">
    <property type="entry name" value="GNAT"/>
    <property type="match status" value="2"/>
</dbReference>
<comment type="caution">
    <text evidence="2">The sequence shown here is derived from an EMBL/GenBank/DDBJ whole genome shotgun (WGS) entry which is preliminary data.</text>
</comment>
<dbReference type="GO" id="GO:0016747">
    <property type="term" value="F:acyltransferase activity, transferring groups other than amino-acyl groups"/>
    <property type="evidence" value="ECO:0007669"/>
    <property type="project" value="InterPro"/>
</dbReference>
<reference evidence="2 3" key="1">
    <citation type="submission" date="2018-05" db="EMBL/GenBank/DDBJ databases">
        <title>Genomic Encyclopedia of Archaeal and Bacterial Type Strains, Phase II (KMG-II): from individual species to whole genera.</title>
        <authorList>
            <person name="Goeker M."/>
        </authorList>
    </citation>
    <scope>NUCLEOTIDE SEQUENCE [LARGE SCALE GENOMIC DNA]</scope>
    <source>
        <strain evidence="2 3">DSM 22637</strain>
    </source>
</reference>
<evidence type="ECO:0000313" key="2">
    <source>
        <dbReference type="EMBL" id="PWK19183.1"/>
    </source>
</evidence>
<name>A0A316DR58_9FLAO</name>
<protein>
    <submittedName>
        <fullName evidence="2">RimJ/RimL family protein N-acetyltransferase</fullName>
    </submittedName>
</protein>
<dbReference type="RefSeq" id="WP_109682178.1">
    <property type="nucleotide sequence ID" value="NZ_QGGP01000003.1"/>
</dbReference>
<dbReference type="Pfam" id="PF13302">
    <property type="entry name" value="Acetyltransf_3"/>
    <property type="match status" value="1"/>
</dbReference>
<proteinExistence type="predicted"/>
<feature type="domain" description="N-acetyltransferase" evidence="1">
    <location>
        <begin position="165"/>
        <end position="312"/>
    </location>
</feature>
<dbReference type="Gene3D" id="3.40.630.30">
    <property type="match status" value="2"/>
</dbReference>
<dbReference type="OrthoDB" id="2352823at2"/>
<dbReference type="AlphaFoldDB" id="A0A316DR58"/>
<dbReference type="PANTHER" id="PTHR43792">
    <property type="entry name" value="GNAT FAMILY, PUTATIVE (AFU_ORTHOLOGUE AFUA_3G00765)-RELATED-RELATED"/>
    <property type="match status" value="1"/>
</dbReference>
<dbReference type="InterPro" id="IPR051531">
    <property type="entry name" value="N-acetyltransferase"/>
</dbReference>
<evidence type="ECO:0000313" key="3">
    <source>
        <dbReference type="Proteomes" id="UP000245430"/>
    </source>
</evidence>
<dbReference type="Proteomes" id="UP000245430">
    <property type="component" value="Unassembled WGS sequence"/>
</dbReference>
<dbReference type="EMBL" id="QGGP01000003">
    <property type="protein sequence ID" value="PWK19183.1"/>
    <property type="molecule type" value="Genomic_DNA"/>
</dbReference>
<dbReference type="Pfam" id="PF00583">
    <property type="entry name" value="Acetyltransf_1"/>
    <property type="match status" value="1"/>
</dbReference>
<accession>A0A316DR58</accession>
<keyword evidence="3" id="KW-1185">Reference proteome</keyword>
<dbReference type="PANTHER" id="PTHR43792:SF1">
    <property type="entry name" value="N-ACETYLTRANSFERASE DOMAIN-CONTAINING PROTEIN"/>
    <property type="match status" value="1"/>
</dbReference>
<dbReference type="InterPro" id="IPR016181">
    <property type="entry name" value="Acyl_CoA_acyltransferase"/>
</dbReference>
<sequence length="312" mass="36491">MNIIFKTNRLYLREFNIQDAIHLYKMNNDPDVIKYTGDLAFNSLEDAEKLLLDYDYKAFNMGRWAVCLKENDTFLGWCGLKYHPNEKLVEVGYRFYKTHWNKGYATESAKASITYGFETLKLREIYAHAHIDNLPSHSVIEKCGLHFINEAIYDGMPAKLYKIESPFYSIKHISAHETYIVRQPVLREGRPIEDCVFEGDNFEDTFHLGLFFKSQLVGVASYMNNKSKLFSEENQYQLRGMAILKEFQHKGLGKLLVIEGEKILLQKKAERLWFNAREIAISFYKNNNYHIHGNAFNIPQVGIHYIMSKKLI</sequence>
<dbReference type="InterPro" id="IPR000182">
    <property type="entry name" value="GNAT_dom"/>
</dbReference>
<dbReference type="CDD" id="cd04301">
    <property type="entry name" value="NAT_SF"/>
    <property type="match status" value="1"/>
</dbReference>
<gene>
    <name evidence="2" type="ORF">LX78_01663</name>
</gene>
<keyword evidence="2" id="KW-0808">Transferase</keyword>